<name>A0ABU8F248_9BACI</name>
<accession>A0ABU8F248</accession>
<dbReference type="Pfam" id="PF08823">
    <property type="entry name" value="PG_binding_2"/>
    <property type="match status" value="1"/>
</dbReference>
<dbReference type="RefSeq" id="WP_336496741.1">
    <property type="nucleotide sequence ID" value="NZ_JBAWSY010000002.1"/>
</dbReference>
<dbReference type="InterPro" id="IPR029055">
    <property type="entry name" value="Ntn_hydrolases_N"/>
</dbReference>
<proteinExistence type="predicted"/>
<keyword evidence="3" id="KW-1185">Reference proteome</keyword>
<evidence type="ECO:0000313" key="3">
    <source>
        <dbReference type="Proteomes" id="UP001364890"/>
    </source>
</evidence>
<organism evidence="2 3">
    <name type="scientific">Psychrobacillus mangrovi</name>
    <dbReference type="NCBI Taxonomy" id="3117745"/>
    <lineage>
        <taxon>Bacteria</taxon>
        <taxon>Bacillati</taxon>
        <taxon>Bacillota</taxon>
        <taxon>Bacilli</taxon>
        <taxon>Bacillales</taxon>
        <taxon>Bacillaceae</taxon>
        <taxon>Psychrobacillus</taxon>
    </lineage>
</organism>
<dbReference type="PANTHER" id="PTHR39328">
    <property type="entry name" value="BLL2871 PROTEIN"/>
    <property type="match status" value="1"/>
</dbReference>
<dbReference type="Proteomes" id="UP001364890">
    <property type="component" value="Unassembled WGS sequence"/>
</dbReference>
<dbReference type="InterPro" id="IPR010430">
    <property type="entry name" value="DUF1028"/>
</dbReference>
<dbReference type="Pfam" id="PF06267">
    <property type="entry name" value="DUF1028"/>
    <property type="match status" value="1"/>
</dbReference>
<comment type="caution">
    <text evidence="2">The sequence shown here is derived from an EMBL/GenBank/DDBJ whole genome shotgun (WGS) entry which is preliminary data.</text>
</comment>
<dbReference type="PANTHER" id="PTHR39328:SF1">
    <property type="entry name" value="BLL2871 PROTEIN"/>
    <property type="match status" value="1"/>
</dbReference>
<dbReference type="EMBL" id="JBAWSY010000002">
    <property type="protein sequence ID" value="MEI4769095.1"/>
    <property type="molecule type" value="Genomic_DNA"/>
</dbReference>
<sequence length="280" mass="30987">MTFSIVGYDPQTRELGVAVASKFLSVGAVVPFAKAGVGAIATQSWANLDYGKYGLELLEKGVAPEEVLKNLVENDEKSASRQVGIVDAKGKSITFTGEDCFDWAGGYAGENFAVQGNILVDHNTVEAMRASFVKSEGSLAERLLDALCAGELAGGDSRGKQSAALLIVKENGSYGGFNDRYIDLRVDDHEEPVKEIARLLKLHRLYFEATLPEEVITIEGELQDEIQNLLYENGHLDRDLEDREDLLDAVQSYHLFENFDERVQARGYIDQKVLDYMRIK</sequence>
<protein>
    <submittedName>
        <fullName evidence="2">DUF1028 domain-containing protein</fullName>
    </submittedName>
</protein>
<evidence type="ECO:0000313" key="2">
    <source>
        <dbReference type="EMBL" id="MEI4769095.1"/>
    </source>
</evidence>
<dbReference type="Gene3D" id="3.60.20.10">
    <property type="entry name" value="Glutamine Phosphoribosylpyrophosphate, subunit 1, domain 1"/>
    <property type="match status" value="1"/>
</dbReference>
<reference evidence="2 3" key="1">
    <citation type="submission" date="2024-01" db="EMBL/GenBank/DDBJ databases">
        <title>Seven novel Bacillus-like species.</title>
        <authorList>
            <person name="Liu G."/>
        </authorList>
    </citation>
    <scope>NUCLEOTIDE SEQUENCE [LARGE SCALE GENOMIC DNA]</scope>
    <source>
        <strain evidence="2 3">FJAT-51614</strain>
    </source>
</reference>
<evidence type="ECO:0000259" key="1">
    <source>
        <dbReference type="Pfam" id="PF08823"/>
    </source>
</evidence>
<gene>
    <name evidence="2" type="ORF">WAX74_05395</name>
</gene>
<dbReference type="InterPro" id="IPR014927">
    <property type="entry name" value="PG-bd_2"/>
</dbReference>
<feature type="domain" description="Putative peptidoglycan binding" evidence="1">
    <location>
        <begin position="206"/>
        <end position="277"/>
    </location>
</feature>
<dbReference type="SUPFAM" id="SSF56235">
    <property type="entry name" value="N-terminal nucleophile aminohydrolases (Ntn hydrolases)"/>
    <property type="match status" value="1"/>
</dbReference>